<organism evidence="2 3">
    <name type="scientific">Dictyostelium purpureum</name>
    <name type="common">Slime mold</name>
    <dbReference type="NCBI Taxonomy" id="5786"/>
    <lineage>
        <taxon>Eukaryota</taxon>
        <taxon>Amoebozoa</taxon>
        <taxon>Evosea</taxon>
        <taxon>Eumycetozoa</taxon>
        <taxon>Dictyostelia</taxon>
        <taxon>Dictyosteliales</taxon>
        <taxon>Dictyosteliaceae</taxon>
        <taxon>Dictyostelium</taxon>
    </lineage>
</organism>
<proteinExistence type="predicted"/>
<dbReference type="EMBL" id="GL871323">
    <property type="protein sequence ID" value="EGC30510.1"/>
    <property type="molecule type" value="Genomic_DNA"/>
</dbReference>
<dbReference type="InParanoid" id="F0ZZW4"/>
<dbReference type="RefSeq" id="XP_003292958.1">
    <property type="nucleotide sequence ID" value="XM_003292910.1"/>
</dbReference>
<dbReference type="VEuPathDB" id="AmoebaDB:DICPUDRAFT_83562"/>
<reference evidence="3" key="1">
    <citation type="journal article" date="2011" name="Genome Biol.">
        <title>Comparative genomics of the social amoebae Dictyostelium discoideum and Dictyostelium purpureum.</title>
        <authorList>
            <consortium name="US DOE Joint Genome Institute (JGI-PGF)"/>
            <person name="Sucgang R."/>
            <person name="Kuo A."/>
            <person name="Tian X."/>
            <person name="Salerno W."/>
            <person name="Parikh A."/>
            <person name="Feasley C.L."/>
            <person name="Dalin E."/>
            <person name="Tu H."/>
            <person name="Huang E."/>
            <person name="Barry K."/>
            <person name="Lindquist E."/>
            <person name="Shapiro H."/>
            <person name="Bruce D."/>
            <person name="Schmutz J."/>
            <person name="Salamov A."/>
            <person name="Fey P."/>
            <person name="Gaudet P."/>
            <person name="Anjard C."/>
            <person name="Babu M.M."/>
            <person name="Basu S."/>
            <person name="Bushmanova Y."/>
            <person name="van der Wel H."/>
            <person name="Katoh-Kurasawa M."/>
            <person name="Dinh C."/>
            <person name="Coutinho P.M."/>
            <person name="Saito T."/>
            <person name="Elias M."/>
            <person name="Schaap P."/>
            <person name="Kay R.R."/>
            <person name="Henrissat B."/>
            <person name="Eichinger L."/>
            <person name="Rivero F."/>
            <person name="Putnam N.H."/>
            <person name="West C.M."/>
            <person name="Loomis W.F."/>
            <person name="Chisholm R.L."/>
            <person name="Shaulsky G."/>
            <person name="Strassmann J.E."/>
            <person name="Queller D.C."/>
            <person name="Kuspa A."/>
            <person name="Grigoriev I.V."/>
        </authorList>
    </citation>
    <scope>NUCLEOTIDE SEQUENCE [LARGE SCALE GENOMIC DNA]</scope>
    <source>
        <strain evidence="3">QSDP1</strain>
    </source>
</reference>
<evidence type="ECO:0000313" key="2">
    <source>
        <dbReference type="EMBL" id="EGC30510.1"/>
    </source>
</evidence>
<protein>
    <submittedName>
        <fullName evidence="2">Uncharacterized protein</fullName>
    </submittedName>
</protein>
<dbReference type="KEGG" id="dpp:DICPUDRAFT_83562"/>
<dbReference type="Proteomes" id="UP000001064">
    <property type="component" value="Unassembled WGS sequence"/>
</dbReference>
<evidence type="ECO:0000256" key="1">
    <source>
        <dbReference type="SAM" id="SignalP"/>
    </source>
</evidence>
<gene>
    <name evidence="2" type="ORF">DICPUDRAFT_83562</name>
</gene>
<accession>F0ZZW4</accession>
<dbReference type="GeneID" id="10510354"/>
<name>F0ZZW4_DICPU</name>
<feature type="chain" id="PRO_5003262101" evidence="1">
    <location>
        <begin position="21"/>
        <end position="212"/>
    </location>
</feature>
<dbReference type="AlphaFoldDB" id="F0ZZW4"/>
<sequence>MIQIIILFLITLLLVVYLKCFSPLKLYCKKNKKNTKNNNNKGTYSHNTPSTQYSVSLTSYLEQRLHTPSTYPNVAQNSPSVQHSQYYKNQPQQNIMYSPAPKSFNSSPVQQSQYYYNQPQKNYMNHLPLNHLITHQFNKHNIIITNHNKALCIHMYHNHLIPNQFNNQDIIIANLNKCIIDSNSLYDPLDSPFYVEKHQQQGSGYSTTGAPS</sequence>
<keyword evidence="1" id="KW-0732">Signal</keyword>
<feature type="signal peptide" evidence="1">
    <location>
        <begin position="1"/>
        <end position="20"/>
    </location>
</feature>
<keyword evidence="3" id="KW-1185">Reference proteome</keyword>
<evidence type="ECO:0000313" key="3">
    <source>
        <dbReference type="Proteomes" id="UP000001064"/>
    </source>
</evidence>